<reference evidence="12 13" key="1">
    <citation type="journal article" date="2016" name="Sci. Rep.">
        <title>The genome sequence of the outbreeding globe artichoke constructed de novo incorporating a phase-aware low-pass sequencing strategy of F1 progeny.</title>
        <authorList>
            <person name="Scaglione D."/>
            <person name="Reyes-Chin-Wo S."/>
            <person name="Acquadro A."/>
            <person name="Froenicke L."/>
            <person name="Portis E."/>
            <person name="Beitel C."/>
            <person name="Tirone M."/>
            <person name="Mauro R."/>
            <person name="Lo Monaco A."/>
            <person name="Mauromicale G."/>
            <person name="Faccioli P."/>
            <person name="Cattivelli L."/>
            <person name="Rieseberg L."/>
            <person name="Michelmore R."/>
            <person name="Lanteri S."/>
        </authorList>
    </citation>
    <scope>NUCLEOTIDE SEQUENCE [LARGE SCALE GENOMIC DNA]</scope>
    <source>
        <strain evidence="12">2C</strain>
    </source>
</reference>
<dbReference type="GO" id="GO:0005634">
    <property type="term" value="C:nucleus"/>
    <property type="evidence" value="ECO:0007669"/>
    <property type="project" value="UniProtKB-SubCell"/>
</dbReference>
<feature type="region of interest" description="Disordered" evidence="10">
    <location>
        <begin position="459"/>
        <end position="482"/>
    </location>
</feature>
<comment type="caution">
    <text evidence="12">The sequence shown here is derived from an EMBL/GenBank/DDBJ whole genome shotgun (WGS) entry which is preliminary data.</text>
</comment>
<evidence type="ECO:0000256" key="5">
    <source>
        <dbReference type="ARBA" id="ARBA00023125"/>
    </source>
</evidence>
<evidence type="ECO:0000313" key="12">
    <source>
        <dbReference type="EMBL" id="KVH95344.1"/>
    </source>
</evidence>
<dbReference type="PANTHER" id="PTHR31657">
    <property type="entry name" value="ETHYLENE-RESPONSIVE TRANSCRIPTION FACTOR ERF061"/>
    <property type="match status" value="1"/>
</dbReference>
<feature type="compositionally biased region" description="Basic residues" evidence="10">
    <location>
        <begin position="459"/>
        <end position="469"/>
    </location>
</feature>
<dbReference type="FunFam" id="3.30.730.10:FF:000001">
    <property type="entry name" value="Ethylene-responsive transcription factor 2"/>
    <property type="match status" value="2"/>
</dbReference>
<feature type="region of interest" description="Disordered" evidence="10">
    <location>
        <begin position="198"/>
        <end position="218"/>
    </location>
</feature>
<organism evidence="12 13">
    <name type="scientific">Cynara cardunculus var. scolymus</name>
    <name type="common">Globe artichoke</name>
    <name type="synonym">Cynara scolymus</name>
    <dbReference type="NCBI Taxonomy" id="59895"/>
    <lineage>
        <taxon>Eukaryota</taxon>
        <taxon>Viridiplantae</taxon>
        <taxon>Streptophyta</taxon>
        <taxon>Embryophyta</taxon>
        <taxon>Tracheophyta</taxon>
        <taxon>Spermatophyta</taxon>
        <taxon>Magnoliopsida</taxon>
        <taxon>eudicotyledons</taxon>
        <taxon>Gunneridae</taxon>
        <taxon>Pentapetalae</taxon>
        <taxon>asterids</taxon>
        <taxon>campanulids</taxon>
        <taxon>Asterales</taxon>
        <taxon>Asteraceae</taxon>
        <taxon>Carduoideae</taxon>
        <taxon>Cardueae</taxon>
        <taxon>Carduinae</taxon>
        <taxon>Cynara</taxon>
    </lineage>
</organism>
<gene>
    <name evidence="12" type="ORF">Ccrd_002595</name>
</gene>
<protein>
    <submittedName>
        <fullName evidence="12">AP2/ERF domain-containing protein</fullName>
    </submittedName>
</protein>
<evidence type="ECO:0000313" key="13">
    <source>
        <dbReference type="Proteomes" id="UP000243975"/>
    </source>
</evidence>
<evidence type="ECO:0000256" key="4">
    <source>
        <dbReference type="ARBA" id="ARBA00023015"/>
    </source>
</evidence>
<evidence type="ECO:0000256" key="1">
    <source>
        <dbReference type="ARBA" id="ARBA00004123"/>
    </source>
</evidence>
<dbReference type="InterPro" id="IPR051758">
    <property type="entry name" value="ERF/AP2-like"/>
</dbReference>
<dbReference type="Proteomes" id="UP000243975">
    <property type="component" value="Unassembled WGS sequence"/>
</dbReference>
<keyword evidence="6" id="KW-0010">Activator</keyword>
<dbReference type="GO" id="GO:0003700">
    <property type="term" value="F:DNA-binding transcription factor activity"/>
    <property type="evidence" value="ECO:0007669"/>
    <property type="project" value="InterPro"/>
</dbReference>
<dbReference type="Gramene" id="KVH95344">
    <property type="protein sequence ID" value="KVH95344"/>
    <property type="gene ID" value="Ccrd_002595"/>
</dbReference>
<dbReference type="GO" id="GO:0006952">
    <property type="term" value="P:defense response"/>
    <property type="evidence" value="ECO:0007669"/>
    <property type="project" value="UniProtKB-KW"/>
</dbReference>
<feature type="region of interest" description="Disordered" evidence="10">
    <location>
        <begin position="48"/>
        <end position="68"/>
    </location>
</feature>
<evidence type="ECO:0000256" key="9">
    <source>
        <dbReference type="ARBA" id="ARBA00024343"/>
    </source>
</evidence>
<evidence type="ECO:0000256" key="10">
    <source>
        <dbReference type="SAM" id="MobiDB-lite"/>
    </source>
</evidence>
<comment type="subcellular location">
    <subcellularLocation>
        <location evidence="1">Nucleus</location>
    </subcellularLocation>
</comment>
<dbReference type="PANTHER" id="PTHR31657:SF20">
    <property type="entry name" value="ETHYLENE-RESPONSIVE TRANSCRIPTION FACTOR ERF061"/>
    <property type="match status" value="1"/>
</dbReference>
<dbReference type="SUPFAM" id="SSF54171">
    <property type="entry name" value="DNA-binding domain"/>
    <property type="match status" value="2"/>
</dbReference>
<dbReference type="PROSITE" id="PS51032">
    <property type="entry name" value="AP2_ERF"/>
    <property type="match status" value="2"/>
</dbReference>
<comment type="similarity">
    <text evidence="9">Belongs to the AP2/ERF transcription factor family. ERF subfamily.</text>
</comment>
<keyword evidence="8" id="KW-0539">Nucleus</keyword>
<keyword evidence="4" id="KW-0805">Transcription regulation</keyword>
<dbReference type="GO" id="GO:0009873">
    <property type="term" value="P:ethylene-activated signaling pathway"/>
    <property type="evidence" value="ECO:0007669"/>
    <property type="project" value="UniProtKB-KW"/>
</dbReference>
<feature type="compositionally biased region" description="Basic and acidic residues" evidence="10">
    <location>
        <begin position="200"/>
        <end position="212"/>
    </location>
</feature>
<accession>A0A103XR42</accession>
<sequence>MQQNTMNPFLFDASTINYVQSSLSNLILAVGNTNTFDSIFSRCLSSSSSSSSSSSQSPSSVSPDQSGSSVYLKQRDLLLKFSENFDTVRQITREPVGFSKNLYRGVRQRQRGKWVAEIRLPENRMRVWLGTYETAEMAAYAYDRAAYKLRGEYARLNFPNLKDPTRLDGIGNGERIDALKTAVDKKIQAIRLKVRREKAKKREERKRDKEVGDSPAAALYGGDLPPAAAVVAEAELDSWSLARMPSYDLDLIWEKLPIMQQNNRYSFYTNNDIGSSLSNLILSGGSGSNTLDSIFTQCPSSSVTSNSPHQPLGSSVYLKQRDLLQKFSEQNMGKIGKLSSTITIPTRYSGYSDYYMNPYKKKLYRGVRQRHWGKWVAEIRLPQNRMRVWLGTYETAEAAAYAYDRAAYKLRGEYARLNFPNLQDSTQLGLIGDGQRLNALKSAVDAKIQAICQKVRREKANRKNKKNKKKNDSVGSDEEREKVMKTEYSSSISCVGNELISPSMSEDGFWKGESSRCSASGESKVAVGAVTDESEFEGCSLARLPSYDPELIWE</sequence>
<dbReference type="GO" id="GO:0000976">
    <property type="term" value="F:transcription cis-regulatory region binding"/>
    <property type="evidence" value="ECO:0007669"/>
    <property type="project" value="UniProtKB-ARBA"/>
</dbReference>
<evidence type="ECO:0000256" key="7">
    <source>
        <dbReference type="ARBA" id="ARBA00023163"/>
    </source>
</evidence>
<keyword evidence="13" id="KW-1185">Reference proteome</keyword>
<name>A0A103XR42_CYNCS</name>
<dbReference type="Pfam" id="PF00847">
    <property type="entry name" value="AP2"/>
    <property type="match status" value="2"/>
</dbReference>
<feature type="domain" description="AP2/ERF" evidence="11">
    <location>
        <begin position="102"/>
        <end position="159"/>
    </location>
</feature>
<evidence type="ECO:0000256" key="2">
    <source>
        <dbReference type="ARBA" id="ARBA00022745"/>
    </source>
</evidence>
<dbReference type="SMART" id="SM00380">
    <property type="entry name" value="AP2"/>
    <property type="match status" value="2"/>
</dbReference>
<dbReference type="CDD" id="cd00018">
    <property type="entry name" value="AP2"/>
    <property type="match status" value="2"/>
</dbReference>
<proteinExistence type="inferred from homology"/>
<evidence type="ECO:0000256" key="3">
    <source>
        <dbReference type="ARBA" id="ARBA00022821"/>
    </source>
</evidence>
<keyword evidence="3" id="KW-0611">Plant defense</keyword>
<feature type="domain" description="AP2/ERF" evidence="11">
    <location>
        <begin position="363"/>
        <end position="420"/>
    </location>
</feature>
<evidence type="ECO:0000256" key="8">
    <source>
        <dbReference type="ARBA" id="ARBA00023242"/>
    </source>
</evidence>
<dbReference type="Gene3D" id="3.30.730.10">
    <property type="entry name" value="AP2/ERF domain"/>
    <property type="match status" value="2"/>
</dbReference>
<dbReference type="InterPro" id="IPR001471">
    <property type="entry name" value="AP2/ERF_dom"/>
</dbReference>
<keyword evidence="5" id="KW-0238">DNA-binding</keyword>
<feature type="non-terminal residue" evidence="12">
    <location>
        <position position="1"/>
    </location>
</feature>
<keyword evidence="2" id="KW-0936">Ethylene signaling pathway</keyword>
<evidence type="ECO:0000256" key="6">
    <source>
        <dbReference type="ARBA" id="ARBA00023159"/>
    </source>
</evidence>
<dbReference type="PRINTS" id="PR00367">
    <property type="entry name" value="ETHRSPELEMNT"/>
</dbReference>
<dbReference type="InterPro" id="IPR016177">
    <property type="entry name" value="DNA-bd_dom_sf"/>
</dbReference>
<dbReference type="InterPro" id="IPR036955">
    <property type="entry name" value="AP2/ERF_dom_sf"/>
</dbReference>
<keyword evidence="7" id="KW-0804">Transcription</keyword>
<dbReference type="AlphaFoldDB" id="A0A103XR42"/>
<dbReference type="STRING" id="59895.A0A103XR42"/>
<dbReference type="EMBL" id="LEKV01004392">
    <property type="protein sequence ID" value="KVH95344.1"/>
    <property type="molecule type" value="Genomic_DNA"/>
</dbReference>
<evidence type="ECO:0000259" key="11">
    <source>
        <dbReference type="PROSITE" id="PS51032"/>
    </source>
</evidence>